<dbReference type="AlphaFoldDB" id="A0A9P5RSA1"/>
<feature type="non-terminal residue" evidence="2">
    <location>
        <position position="80"/>
    </location>
</feature>
<gene>
    <name evidence="2" type="ORF">BG015_002207</name>
</gene>
<proteinExistence type="predicted"/>
<name>A0A9P5RSA1_9FUNG</name>
<feature type="compositionally biased region" description="Low complexity" evidence="1">
    <location>
        <begin position="45"/>
        <end position="63"/>
    </location>
</feature>
<dbReference type="Proteomes" id="UP000748756">
    <property type="component" value="Unassembled WGS sequence"/>
</dbReference>
<evidence type="ECO:0000256" key="1">
    <source>
        <dbReference type="SAM" id="MobiDB-lite"/>
    </source>
</evidence>
<evidence type="ECO:0000313" key="2">
    <source>
        <dbReference type="EMBL" id="KAF9138939.1"/>
    </source>
</evidence>
<protein>
    <submittedName>
        <fullName evidence="2">Uncharacterized protein</fullName>
    </submittedName>
</protein>
<sequence length="80" mass="8779">MAAESMSRIVLEHLQNQERPTYLQSINADGSYPWKTVSAASPDMTDSTGSTSATSSISSTWQTLKRRSETVARKKGKTAR</sequence>
<keyword evidence="3" id="KW-1185">Reference proteome</keyword>
<organism evidence="2 3">
    <name type="scientific">Linnemannia schmuckeri</name>
    <dbReference type="NCBI Taxonomy" id="64567"/>
    <lineage>
        <taxon>Eukaryota</taxon>
        <taxon>Fungi</taxon>
        <taxon>Fungi incertae sedis</taxon>
        <taxon>Mucoromycota</taxon>
        <taxon>Mortierellomycotina</taxon>
        <taxon>Mortierellomycetes</taxon>
        <taxon>Mortierellales</taxon>
        <taxon>Mortierellaceae</taxon>
        <taxon>Linnemannia</taxon>
    </lineage>
</organism>
<dbReference type="EMBL" id="JAAAUQ010001427">
    <property type="protein sequence ID" value="KAF9138939.1"/>
    <property type="molecule type" value="Genomic_DNA"/>
</dbReference>
<reference evidence="2" key="1">
    <citation type="journal article" date="2020" name="Fungal Divers.">
        <title>Resolving the Mortierellaceae phylogeny through synthesis of multi-gene phylogenetics and phylogenomics.</title>
        <authorList>
            <person name="Vandepol N."/>
            <person name="Liber J."/>
            <person name="Desiro A."/>
            <person name="Na H."/>
            <person name="Kennedy M."/>
            <person name="Barry K."/>
            <person name="Grigoriev I.V."/>
            <person name="Miller A.N."/>
            <person name="O'Donnell K."/>
            <person name="Stajich J.E."/>
            <person name="Bonito G."/>
        </authorList>
    </citation>
    <scope>NUCLEOTIDE SEQUENCE</scope>
    <source>
        <strain evidence="2">NRRL 6426</strain>
    </source>
</reference>
<feature type="region of interest" description="Disordered" evidence="1">
    <location>
        <begin position="38"/>
        <end position="80"/>
    </location>
</feature>
<accession>A0A9P5RSA1</accession>
<evidence type="ECO:0000313" key="3">
    <source>
        <dbReference type="Proteomes" id="UP000748756"/>
    </source>
</evidence>
<comment type="caution">
    <text evidence="2">The sequence shown here is derived from an EMBL/GenBank/DDBJ whole genome shotgun (WGS) entry which is preliminary data.</text>
</comment>